<evidence type="ECO:0008006" key="5">
    <source>
        <dbReference type="Google" id="ProtNLM"/>
    </source>
</evidence>
<proteinExistence type="predicted"/>
<name>A0A5B7CS81_PORTR</name>
<feature type="signal peptide" evidence="2">
    <location>
        <begin position="1"/>
        <end position="18"/>
    </location>
</feature>
<dbReference type="Proteomes" id="UP000324222">
    <property type="component" value="Unassembled WGS sequence"/>
</dbReference>
<organism evidence="3 4">
    <name type="scientific">Portunus trituberculatus</name>
    <name type="common">Swimming crab</name>
    <name type="synonym">Neptunus trituberculatus</name>
    <dbReference type="NCBI Taxonomy" id="210409"/>
    <lineage>
        <taxon>Eukaryota</taxon>
        <taxon>Metazoa</taxon>
        <taxon>Ecdysozoa</taxon>
        <taxon>Arthropoda</taxon>
        <taxon>Crustacea</taxon>
        <taxon>Multicrustacea</taxon>
        <taxon>Malacostraca</taxon>
        <taxon>Eumalacostraca</taxon>
        <taxon>Eucarida</taxon>
        <taxon>Decapoda</taxon>
        <taxon>Pleocyemata</taxon>
        <taxon>Brachyura</taxon>
        <taxon>Eubrachyura</taxon>
        <taxon>Portunoidea</taxon>
        <taxon>Portunidae</taxon>
        <taxon>Portuninae</taxon>
        <taxon>Portunus</taxon>
    </lineage>
</organism>
<evidence type="ECO:0000313" key="3">
    <source>
        <dbReference type="EMBL" id="MPC12399.1"/>
    </source>
</evidence>
<evidence type="ECO:0000256" key="2">
    <source>
        <dbReference type="SAM" id="SignalP"/>
    </source>
</evidence>
<reference evidence="3 4" key="1">
    <citation type="submission" date="2019-05" db="EMBL/GenBank/DDBJ databases">
        <title>Another draft genome of Portunus trituberculatus and its Hox gene families provides insights of decapod evolution.</title>
        <authorList>
            <person name="Jeong J.-H."/>
            <person name="Song I."/>
            <person name="Kim S."/>
            <person name="Choi T."/>
            <person name="Kim D."/>
            <person name="Ryu S."/>
            <person name="Kim W."/>
        </authorList>
    </citation>
    <scope>NUCLEOTIDE SEQUENCE [LARGE SCALE GENOMIC DNA]</scope>
    <source>
        <tissue evidence="3">Muscle</tissue>
    </source>
</reference>
<sequence>MVTVTAWLLFSVVELTEGKTMYVCRQASGASDRDRTVGVSARSATASEGGVGGCQTAAPKAASRRSSCAHEHRN</sequence>
<dbReference type="AlphaFoldDB" id="A0A5B7CS81"/>
<evidence type="ECO:0000313" key="4">
    <source>
        <dbReference type="Proteomes" id="UP000324222"/>
    </source>
</evidence>
<keyword evidence="2" id="KW-0732">Signal</keyword>
<accession>A0A5B7CS81</accession>
<feature type="chain" id="PRO_5022769722" description="Secreted protein" evidence="2">
    <location>
        <begin position="19"/>
        <end position="74"/>
    </location>
</feature>
<keyword evidence="4" id="KW-1185">Reference proteome</keyword>
<gene>
    <name evidence="3" type="ORF">E2C01_005090</name>
</gene>
<evidence type="ECO:0000256" key="1">
    <source>
        <dbReference type="SAM" id="MobiDB-lite"/>
    </source>
</evidence>
<protein>
    <recommendedName>
        <fullName evidence="5">Secreted protein</fullName>
    </recommendedName>
</protein>
<comment type="caution">
    <text evidence="3">The sequence shown here is derived from an EMBL/GenBank/DDBJ whole genome shotgun (WGS) entry which is preliminary data.</text>
</comment>
<feature type="region of interest" description="Disordered" evidence="1">
    <location>
        <begin position="34"/>
        <end position="74"/>
    </location>
</feature>
<dbReference type="EMBL" id="VSRR010000214">
    <property type="protein sequence ID" value="MPC12399.1"/>
    <property type="molecule type" value="Genomic_DNA"/>
</dbReference>